<dbReference type="Pfam" id="PF02730">
    <property type="entry name" value="AFOR_N"/>
    <property type="match status" value="1"/>
</dbReference>
<dbReference type="GO" id="GO:0051539">
    <property type="term" value="F:4 iron, 4 sulfur cluster binding"/>
    <property type="evidence" value="ECO:0007669"/>
    <property type="project" value="UniProtKB-KW"/>
</dbReference>
<dbReference type="PANTHER" id="PTHR30038">
    <property type="entry name" value="ALDEHYDE FERREDOXIN OXIDOREDUCTASE"/>
    <property type="match status" value="1"/>
</dbReference>
<evidence type="ECO:0000256" key="7">
    <source>
        <dbReference type="ARBA" id="ARBA00023014"/>
    </source>
</evidence>
<evidence type="ECO:0000313" key="10">
    <source>
        <dbReference type="EMBL" id="ABN70294.1"/>
    </source>
</evidence>
<evidence type="ECO:0000313" key="11">
    <source>
        <dbReference type="Proteomes" id="UP000000254"/>
    </source>
</evidence>
<dbReference type="Pfam" id="PF01314">
    <property type="entry name" value="AFOR_C"/>
    <property type="match status" value="1"/>
</dbReference>
<dbReference type="InterPro" id="IPR013984">
    <property type="entry name" value="Ald_Fedxn_OxRdtase_dom2"/>
</dbReference>
<evidence type="ECO:0000256" key="3">
    <source>
        <dbReference type="ARBA" id="ARBA00022485"/>
    </source>
</evidence>
<comment type="cofactor">
    <cofactor evidence="1">
        <name>[4Fe-4S] cluster</name>
        <dbReference type="ChEBI" id="CHEBI:49883"/>
    </cofactor>
</comment>
<dbReference type="GO" id="GO:0009055">
    <property type="term" value="F:electron transfer activity"/>
    <property type="evidence" value="ECO:0007669"/>
    <property type="project" value="InterPro"/>
</dbReference>
<dbReference type="InterPro" id="IPR001203">
    <property type="entry name" value="OxRdtase_Ald_Fedxn_C"/>
</dbReference>
<comment type="cofactor">
    <cofactor evidence="8">
        <name>tungstopterin</name>
        <dbReference type="ChEBI" id="CHEBI:30402"/>
    </cofactor>
</comment>
<organism evidence="10 11">
    <name type="scientific">Staphylothermus marinus (strain ATCC 43588 / DSM 3639 / JCM 9404 / F1)</name>
    <dbReference type="NCBI Taxonomy" id="399550"/>
    <lineage>
        <taxon>Archaea</taxon>
        <taxon>Thermoproteota</taxon>
        <taxon>Thermoprotei</taxon>
        <taxon>Desulfurococcales</taxon>
        <taxon>Desulfurococcaceae</taxon>
        <taxon>Staphylothermus</taxon>
    </lineage>
</organism>
<keyword evidence="3" id="KW-0004">4Fe-4S</keyword>
<dbReference type="GO" id="GO:0033726">
    <property type="term" value="F:aldehyde ferredoxin oxidoreductase activity"/>
    <property type="evidence" value="ECO:0007669"/>
    <property type="project" value="UniProtKB-EC"/>
</dbReference>
<evidence type="ECO:0000256" key="1">
    <source>
        <dbReference type="ARBA" id="ARBA00001966"/>
    </source>
</evidence>
<accession>A3DNT4</accession>
<evidence type="ECO:0000256" key="4">
    <source>
        <dbReference type="ARBA" id="ARBA00022723"/>
    </source>
</evidence>
<evidence type="ECO:0000256" key="8">
    <source>
        <dbReference type="ARBA" id="ARBA00049934"/>
    </source>
</evidence>
<dbReference type="SUPFAM" id="SSF48310">
    <property type="entry name" value="Aldehyde ferredoxin oxidoreductase, C-terminal domains"/>
    <property type="match status" value="1"/>
</dbReference>
<evidence type="ECO:0000259" key="9">
    <source>
        <dbReference type="SMART" id="SM00790"/>
    </source>
</evidence>
<keyword evidence="11" id="KW-1185">Reference proteome</keyword>
<evidence type="ECO:0000256" key="2">
    <source>
        <dbReference type="ARBA" id="ARBA00011032"/>
    </source>
</evidence>
<reference evidence="11" key="1">
    <citation type="journal article" date="2009" name="BMC Genomics">
        <title>The complete genome sequence of Staphylothermus marinus reveals differences in sulfur metabolism among heterotrophic Crenarchaeota.</title>
        <authorList>
            <person name="Anderson I.J."/>
            <person name="Dharmarajan L."/>
            <person name="Rodriguez J."/>
            <person name="Hooper S."/>
            <person name="Porat I."/>
            <person name="Ulrich L.E."/>
            <person name="Elkins J.G."/>
            <person name="Mavromatis K."/>
            <person name="Sun H."/>
            <person name="Land M."/>
            <person name="Lapidus A."/>
            <person name="Lucas S."/>
            <person name="Barry K."/>
            <person name="Huber H."/>
            <person name="Zhulin I.B."/>
            <person name="Whitman W.B."/>
            <person name="Mukhopadhyay B."/>
            <person name="Woese C."/>
            <person name="Bristow J."/>
            <person name="Kyrpides N."/>
        </authorList>
    </citation>
    <scope>NUCLEOTIDE SEQUENCE [LARGE SCALE GENOMIC DNA]</scope>
    <source>
        <strain evidence="11">ATCC 43588 / DSM 3639 / JCM 9404 / F1</strain>
    </source>
</reference>
<dbReference type="Proteomes" id="UP000000254">
    <property type="component" value="Chromosome"/>
</dbReference>
<dbReference type="SUPFAM" id="SSF56228">
    <property type="entry name" value="Aldehyde ferredoxin oxidoreductase, N-terminal domain"/>
    <property type="match status" value="1"/>
</dbReference>
<keyword evidence="5 10" id="KW-0560">Oxidoreductase</keyword>
<dbReference type="EC" id="1.2.7.5" evidence="10"/>
<keyword evidence="6" id="KW-0408">Iron</keyword>
<dbReference type="InterPro" id="IPR013985">
    <property type="entry name" value="Ald_Fedxn_OxRdtase_dom3"/>
</dbReference>
<dbReference type="EMBL" id="CP000575">
    <property type="protein sequence ID" value="ABN70294.1"/>
    <property type="molecule type" value="Genomic_DNA"/>
</dbReference>
<dbReference type="InterPro" id="IPR036021">
    <property type="entry name" value="Tungsten_al_ferr_oxy-like_C"/>
</dbReference>
<proteinExistence type="inferred from homology"/>
<dbReference type="PANTHER" id="PTHR30038:SF5">
    <property type="entry name" value="ALDEHYDE FERREDOXIN OXIDOREDUCTASE"/>
    <property type="match status" value="1"/>
</dbReference>
<reference evidence="10 11" key="2">
    <citation type="journal article" date="2009" name="Stand. Genomic Sci.">
        <title>Complete genome sequence of Staphylothermus marinus Stetter and Fiala 1986 type strain F1.</title>
        <authorList>
            <person name="Anderson I.J."/>
            <person name="Sun H."/>
            <person name="Lapidus A."/>
            <person name="Copeland A."/>
            <person name="Glavina Del Rio T."/>
            <person name="Tice H."/>
            <person name="Dalin E."/>
            <person name="Lucas S."/>
            <person name="Barry K."/>
            <person name="Land M."/>
            <person name="Richardson P."/>
            <person name="Huber H."/>
            <person name="Kyrpides N.C."/>
        </authorList>
    </citation>
    <scope>NUCLEOTIDE SEQUENCE [LARGE SCALE GENOMIC DNA]</scope>
    <source>
        <strain evidence="11">ATCC 43588 / DSM 3639 / JCM 9404 / F1</strain>
    </source>
</reference>
<keyword evidence="7" id="KW-0411">Iron-sulfur</keyword>
<evidence type="ECO:0000256" key="6">
    <source>
        <dbReference type="ARBA" id="ARBA00023004"/>
    </source>
</evidence>
<dbReference type="SMART" id="SM00790">
    <property type="entry name" value="AFOR_N"/>
    <property type="match status" value="1"/>
</dbReference>
<dbReference type="InterPro" id="IPR013983">
    <property type="entry name" value="Ald_Fedxn_OxRdtase_N"/>
</dbReference>
<dbReference type="HOGENOM" id="CLU_020364_1_0_2"/>
<dbReference type="eggNOG" id="arCOG00707">
    <property type="taxonomic scope" value="Archaea"/>
</dbReference>
<dbReference type="Gene3D" id="1.10.569.10">
    <property type="entry name" value="Aldehyde Ferredoxin Oxidoreductase Protein, subunit A, domain 2"/>
    <property type="match status" value="1"/>
</dbReference>
<dbReference type="KEGG" id="smr:Smar_1199"/>
<sequence>MYGWWGRILRIDVSKRKYVVQELDPSIYSNYIGGRGLAVKILWDELVPGVDPLSPYNKLVIASGPLSGLPLPSSGKLVVASKSPLTNGYGDGNIGTMASVHLRKAGYDAIVLEGASDKPIYLYIENDNVEFMDADDLWGRDTFDAEDKLVREHGRNIGVLLIGPAGENLVRYATIVSMKGRSGGRPGMGAVMGSKKVKAIVIKGTKNPPIADEKKLRELSEASYKEILSKENYDFWIRQGTMATIVWSNENSVLPTMNFREGVWEYYDTISGDLMEKLKVERRGCPYCNMQCGNVILDEKGEKSELDYENVAMLGSNILLPDLRKVAELNKLADMYGIDTISLGNSLGFIMEASEKKLIREKVEWGDYGEVKELVKDIAHRRGLGAFLAEGVWRMSLSLGREAQDFAMHAKGLEVSAYNCHAAPGMALAFATSPIGAHHKDAWLIGLEVKMDRFAYNREKVEKLIFLQRVRGGMFESLTTCRLPWVELGLNLDYYPKILSATTGIEWSMDDIYRVADRIYTLIRAFWIREYNGWSRIMDYPPMRWFKHPLTKGPFAGVKLDISKYDKMLSIYYEIRGWDERGVPKKETLEKLDLKDVIPVLDSIVGLR</sequence>
<dbReference type="STRING" id="399550.Smar_1199"/>
<dbReference type="InterPro" id="IPR051919">
    <property type="entry name" value="W-dependent_AOR"/>
</dbReference>
<comment type="similarity">
    <text evidence="2">Belongs to the AOR/FOR family.</text>
</comment>
<feature type="domain" description="Aldehyde ferredoxin oxidoreductase N-terminal" evidence="9">
    <location>
        <begin position="4"/>
        <end position="206"/>
    </location>
</feature>
<gene>
    <name evidence="10" type="ordered locus">Smar_1199</name>
</gene>
<dbReference type="GO" id="GO:0046872">
    <property type="term" value="F:metal ion binding"/>
    <property type="evidence" value="ECO:0007669"/>
    <property type="project" value="UniProtKB-KW"/>
</dbReference>
<dbReference type="Gene3D" id="1.10.599.10">
    <property type="entry name" value="Aldehyde Ferredoxin Oxidoreductase Protein, subunit A, domain 3"/>
    <property type="match status" value="1"/>
</dbReference>
<evidence type="ECO:0000256" key="5">
    <source>
        <dbReference type="ARBA" id="ARBA00023002"/>
    </source>
</evidence>
<dbReference type="InterPro" id="IPR036503">
    <property type="entry name" value="Ald_Fedxn_OxRdtase_N_sf"/>
</dbReference>
<dbReference type="Gene3D" id="3.60.9.10">
    <property type="entry name" value="Aldehyde ferredoxin oxidoreductase, N-terminal domain"/>
    <property type="match status" value="1"/>
</dbReference>
<keyword evidence="4" id="KW-0479">Metal-binding</keyword>
<dbReference type="GeneID" id="4907444"/>
<dbReference type="OrthoDB" id="30771at2157"/>
<protein>
    <submittedName>
        <fullName evidence="10">Aldehyde ferredoxin oxidoreductase</fullName>
        <ecNumber evidence="10">1.2.7.5</ecNumber>
    </submittedName>
</protein>
<dbReference type="RefSeq" id="WP_011839485.1">
    <property type="nucleotide sequence ID" value="NC_009033.1"/>
</dbReference>
<name>A3DNT4_STAMF</name>
<dbReference type="AlphaFoldDB" id="A3DNT4"/>